<gene>
    <name evidence="2" type="ORF">DYP60_05260</name>
</gene>
<reference evidence="2 3" key="2">
    <citation type="submission" date="2018-09" db="EMBL/GenBank/DDBJ databases">
        <title>Genome of Sphaerochaeta halotolerans strain 4-11.</title>
        <authorList>
            <person name="Nazina T.N."/>
            <person name="Sokolova D.S."/>
        </authorList>
    </citation>
    <scope>NUCLEOTIDE SEQUENCE [LARGE SCALE GENOMIC DNA]</scope>
    <source>
        <strain evidence="2 3">4-11</strain>
    </source>
</reference>
<name>A0A372MI57_9SPIR</name>
<dbReference type="Pfam" id="PF06445">
    <property type="entry name" value="GyrI-like"/>
    <property type="match status" value="1"/>
</dbReference>
<comment type="caution">
    <text evidence="2">The sequence shown here is derived from an EMBL/GenBank/DDBJ whole genome shotgun (WGS) entry which is preliminary data.</text>
</comment>
<dbReference type="InterPro" id="IPR011256">
    <property type="entry name" value="Reg_factor_effector_dom_sf"/>
</dbReference>
<evidence type="ECO:0000313" key="2">
    <source>
        <dbReference type="EMBL" id="RFU95424.1"/>
    </source>
</evidence>
<dbReference type="Proteomes" id="UP000264002">
    <property type="component" value="Unassembled WGS sequence"/>
</dbReference>
<organism evidence="2 3">
    <name type="scientific">Sphaerochaeta halotolerans</name>
    <dbReference type="NCBI Taxonomy" id="2293840"/>
    <lineage>
        <taxon>Bacteria</taxon>
        <taxon>Pseudomonadati</taxon>
        <taxon>Spirochaetota</taxon>
        <taxon>Spirochaetia</taxon>
        <taxon>Spirochaetales</taxon>
        <taxon>Sphaerochaetaceae</taxon>
        <taxon>Sphaerochaeta</taxon>
    </lineage>
</organism>
<accession>A0A372MI57</accession>
<sequence length="189" mass="21754">MGVETLRKSLYKAKETPSLCTVPSVPYFIIDGEGNSNEEEYSLATELLFSLHDLLCERTGAMEPPLLECVWTAREVENREPWSWSAMIAEPEDITDSLFTEVRDELAFKEGIPTLDIYRSSIEDGLCVTLLHTGPFSFEGKSFQMMETYCKEHHLVRLGRSHREIYLDHPKRKSKDDLKTILRLPVQQL</sequence>
<dbReference type="EMBL" id="QUWK01000004">
    <property type="protein sequence ID" value="RFU95424.1"/>
    <property type="molecule type" value="Genomic_DNA"/>
</dbReference>
<dbReference type="AlphaFoldDB" id="A0A372MI57"/>
<dbReference type="InterPro" id="IPR029442">
    <property type="entry name" value="GyrI-like"/>
</dbReference>
<evidence type="ECO:0000313" key="3">
    <source>
        <dbReference type="Proteomes" id="UP000264002"/>
    </source>
</evidence>
<dbReference type="Gene3D" id="3.20.80.10">
    <property type="entry name" value="Regulatory factor, effector binding domain"/>
    <property type="match status" value="1"/>
</dbReference>
<dbReference type="RefSeq" id="WP_117329836.1">
    <property type="nucleotide sequence ID" value="NZ_QUWK01000004.1"/>
</dbReference>
<dbReference type="SUPFAM" id="SSF55136">
    <property type="entry name" value="Probable bacterial effector-binding domain"/>
    <property type="match status" value="1"/>
</dbReference>
<evidence type="ECO:0000259" key="1">
    <source>
        <dbReference type="Pfam" id="PF06445"/>
    </source>
</evidence>
<keyword evidence="3" id="KW-1185">Reference proteome</keyword>
<protein>
    <recommendedName>
        <fullName evidence="1">GyrI-like small molecule binding domain-containing protein</fullName>
    </recommendedName>
</protein>
<proteinExistence type="predicted"/>
<dbReference type="OrthoDB" id="4772335at2"/>
<feature type="domain" description="GyrI-like small molecule binding" evidence="1">
    <location>
        <begin position="17"/>
        <end position="186"/>
    </location>
</feature>
<reference evidence="3" key="1">
    <citation type="submission" date="2018-08" db="EMBL/GenBank/DDBJ databases">
        <authorList>
            <person name="Grouzdev D.S."/>
            <person name="Krutkina M.S."/>
        </authorList>
    </citation>
    <scope>NUCLEOTIDE SEQUENCE [LARGE SCALE GENOMIC DNA]</scope>
    <source>
        <strain evidence="3">4-11</strain>
    </source>
</reference>